<feature type="domain" description="Aminoacyl-tRNA synthetase class Ia" evidence="11">
    <location>
        <begin position="716"/>
        <end position="748"/>
    </location>
</feature>
<dbReference type="PANTHER" id="PTHR43740:SF2">
    <property type="entry name" value="LEUCINE--TRNA LIGASE, MITOCHONDRIAL"/>
    <property type="match status" value="1"/>
</dbReference>
<evidence type="ECO:0000256" key="5">
    <source>
        <dbReference type="ARBA" id="ARBA00022840"/>
    </source>
</evidence>
<dbReference type="Pfam" id="PF08264">
    <property type="entry name" value="Anticodon_1"/>
    <property type="match status" value="1"/>
</dbReference>
<comment type="caution">
    <text evidence="9">Lacks conserved residue(s) required for the propagation of feature annotation.</text>
</comment>
<dbReference type="InterPro" id="IPR002300">
    <property type="entry name" value="aa-tRNA-synth_Ia"/>
</dbReference>
<dbReference type="InterPro" id="IPR002302">
    <property type="entry name" value="Leu-tRNA-ligase"/>
</dbReference>
<evidence type="ECO:0000256" key="1">
    <source>
        <dbReference type="ARBA" id="ARBA00005594"/>
    </source>
</evidence>
<comment type="caution">
    <text evidence="15">The sequence shown here is derived from an EMBL/GenBank/DDBJ whole genome shotgun (WGS) entry which is preliminary data.</text>
</comment>
<dbReference type="PRINTS" id="PR00985">
    <property type="entry name" value="TRNASYNTHLEU"/>
</dbReference>
<keyword evidence="7 9" id="KW-0030">Aminoacyl-tRNA synthetase</keyword>
<dbReference type="InterPro" id="IPR013155">
    <property type="entry name" value="M/V/L/I-tRNA-synth_anticd-bd"/>
</dbReference>
<dbReference type="PROSITE" id="PS00178">
    <property type="entry name" value="AA_TRNA_LIGASE_I"/>
    <property type="match status" value="1"/>
</dbReference>
<feature type="domain" description="Methionyl/Valyl/Leucyl/Isoleucyl-tRNA synthetase anticodon-binding" evidence="12">
    <location>
        <begin position="805"/>
        <end position="915"/>
    </location>
</feature>
<dbReference type="Gene3D" id="3.90.740.10">
    <property type="entry name" value="Valyl/Leucyl/Isoleucyl-tRNA synthetase, editing domain"/>
    <property type="match status" value="1"/>
</dbReference>
<dbReference type="HAMAP" id="MF_00049_B">
    <property type="entry name" value="Leu_tRNA_synth_B"/>
    <property type="match status" value="1"/>
</dbReference>
<evidence type="ECO:0000256" key="8">
    <source>
        <dbReference type="ARBA" id="ARBA00047469"/>
    </source>
</evidence>
<evidence type="ECO:0000313" key="16">
    <source>
        <dbReference type="Proteomes" id="UP001158067"/>
    </source>
</evidence>
<keyword evidence="3 9" id="KW-0436">Ligase</keyword>
<dbReference type="InterPro" id="IPR009008">
    <property type="entry name" value="Val/Leu/Ile-tRNA-synth_edit"/>
</dbReference>
<evidence type="ECO:0000259" key="11">
    <source>
        <dbReference type="Pfam" id="PF00133"/>
    </source>
</evidence>
<dbReference type="EC" id="6.1.1.4" evidence="9"/>
<reference evidence="15 16" key="1">
    <citation type="submission" date="2017-05" db="EMBL/GenBank/DDBJ databases">
        <authorList>
            <person name="Varghese N."/>
            <person name="Submissions S."/>
        </authorList>
    </citation>
    <scope>NUCLEOTIDE SEQUENCE [LARGE SCALE GENOMIC DNA]</scope>
    <source>
        <strain evidence="15 16">DSM 25457</strain>
    </source>
</reference>
<comment type="subcellular location">
    <subcellularLocation>
        <location evidence="9">Cytoplasm</location>
    </subcellularLocation>
</comment>
<dbReference type="Proteomes" id="UP001158067">
    <property type="component" value="Unassembled WGS sequence"/>
</dbReference>
<keyword evidence="16" id="KW-1185">Reference proteome</keyword>
<comment type="similarity">
    <text evidence="1 9 10">Belongs to the class-I aminoacyl-tRNA synthetase family.</text>
</comment>
<dbReference type="CDD" id="cd07958">
    <property type="entry name" value="Anticodon_Ia_Leu_BEm"/>
    <property type="match status" value="1"/>
</dbReference>
<feature type="binding site" evidence="9">
    <location>
        <position position="725"/>
    </location>
    <ligand>
        <name>ATP</name>
        <dbReference type="ChEBI" id="CHEBI:30616"/>
    </ligand>
</feature>
<evidence type="ECO:0000259" key="14">
    <source>
        <dbReference type="Pfam" id="PF13603"/>
    </source>
</evidence>
<comment type="catalytic activity">
    <reaction evidence="8 9">
        <text>tRNA(Leu) + L-leucine + ATP = L-leucyl-tRNA(Leu) + AMP + diphosphate</text>
        <dbReference type="Rhea" id="RHEA:11688"/>
        <dbReference type="Rhea" id="RHEA-COMP:9613"/>
        <dbReference type="Rhea" id="RHEA-COMP:9622"/>
        <dbReference type="ChEBI" id="CHEBI:30616"/>
        <dbReference type="ChEBI" id="CHEBI:33019"/>
        <dbReference type="ChEBI" id="CHEBI:57427"/>
        <dbReference type="ChEBI" id="CHEBI:78442"/>
        <dbReference type="ChEBI" id="CHEBI:78494"/>
        <dbReference type="ChEBI" id="CHEBI:456215"/>
        <dbReference type="EC" id="6.1.1.4"/>
    </reaction>
</comment>
<accession>A0ABY1QMZ5</accession>
<keyword evidence="5 9" id="KW-0067">ATP-binding</keyword>
<dbReference type="SUPFAM" id="SSF47323">
    <property type="entry name" value="Anticodon-binding domain of a subclass of class I aminoacyl-tRNA synthetases"/>
    <property type="match status" value="1"/>
</dbReference>
<organism evidence="15 16">
    <name type="scientific">Neorhodopirellula lusitana</name>
    <dbReference type="NCBI Taxonomy" id="445327"/>
    <lineage>
        <taxon>Bacteria</taxon>
        <taxon>Pseudomonadati</taxon>
        <taxon>Planctomycetota</taxon>
        <taxon>Planctomycetia</taxon>
        <taxon>Pirellulales</taxon>
        <taxon>Pirellulaceae</taxon>
        <taxon>Neorhodopirellula</taxon>
    </lineage>
</organism>
<evidence type="ECO:0000259" key="12">
    <source>
        <dbReference type="Pfam" id="PF08264"/>
    </source>
</evidence>
<evidence type="ECO:0000256" key="4">
    <source>
        <dbReference type="ARBA" id="ARBA00022741"/>
    </source>
</evidence>
<keyword evidence="2 9" id="KW-0963">Cytoplasm</keyword>
<dbReference type="NCBIfam" id="TIGR00396">
    <property type="entry name" value="leuS_bact"/>
    <property type="match status" value="1"/>
</dbReference>
<feature type="domain" description="Leucyl-tRNA synthetase editing" evidence="14">
    <location>
        <begin position="301"/>
        <end position="473"/>
    </location>
</feature>
<keyword evidence="6 9" id="KW-0648">Protein biosynthesis</keyword>
<feature type="short sequence motif" description="'KMSKS' region" evidence="9">
    <location>
        <begin position="722"/>
        <end position="726"/>
    </location>
</feature>
<dbReference type="InterPro" id="IPR009080">
    <property type="entry name" value="tRNAsynth_Ia_anticodon-bd"/>
</dbReference>
<evidence type="ECO:0000256" key="10">
    <source>
        <dbReference type="RuleBase" id="RU363035"/>
    </source>
</evidence>
<dbReference type="PANTHER" id="PTHR43740">
    <property type="entry name" value="LEUCYL-TRNA SYNTHETASE"/>
    <property type="match status" value="1"/>
</dbReference>
<dbReference type="Gene3D" id="1.10.730.10">
    <property type="entry name" value="Isoleucyl-tRNA Synthetase, Domain 1"/>
    <property type="match status" value="1"/>
</dbReference>
<dbReference type="Gene3D" id="3.40.50.620">
    <property type="entry name" value="HUPs"/>
    <property type="match status" value="3"/>
</dbReference>
<dbReference type="InterPro" id="IPR001412">
    <property type="entry name" value="aa-tRNA-synth_I_CS"/>
</dbReference>
<feature type="domain" description="Methionyl/Leucyl tRNA synthetase" evidence="13">
    <location>
        <begin position="44"/>
        <end position="264"/>
    </location>
</feature>
<evidence type="ECO:0000256" key="2">
    <source>
        <dbReference type="ARBA" id="ARBA00022490"/>
    </source>
</evidence>
<protein>
    <recommendedName>
        <fullName evidence="9">Leucine--tRNA ligase</fullName>
        <ecNumber evidence="9">6.1.1.4</ecNumber>
    </recommendedName>
    <alternativeName>
        <fullName evidence="9">Leucyl-tRNA synthetase</fullName>
        <shortName evidence="9">LeuRS</shortName>
    </alternativeName>
</protein>
<evidence type="ECO:0000256" key="3">
    <source>
        <dbReference type="ARBA" id="ARBA00022598"/>
    </source>
</evidence>
<dbReference type="InterPro" id="IPR025709">
    <property type="entry name" value="Leu_tRNA-synth_edit"/>
</dbReference>
<evidence type="ECO:0000259" key="13">
    <source>
        <dbReference type="Pfam" id="PF09334"/>
    </source>
</evidence>
<evidence type="ECO:0000256" key="9">
    <source>
        <dbReference type="HAMAP-Rule" id="MF_00049"/>
    </source>
</evidence>
<proteinExistence type="inferred from homology"/>
<dbReference type="InterPro" id="IPR014729">
    <property type="entry name" value="Rossmann-like_a/b/a_fold"/>
</dbReference>
<evidence type="ECO:0000313" key="15">
    <source>
        <dbReference type="EMBL" id="SMP72600.1"/>
    </source>
</evidence>
<dbReference type="SUPFAM" id="SSF50677">
    <property type="entry name" value="ValRS/IleRS/LeuRS editing domain"/>
    <property type="match status" value="1"/>
</dbReference>
<dbReference type="Pfam" id="PF13603">
    <property type="entry name" value="tRNA-synt_1_2"/>
    <property type="match status" value="1"/>
</dbReference>
<gene>
    <name evidence="9" type="primary">leuS</name>
    <name evidence="15" type="ORF">SAMN06265222_115111</name>
</gene>
<dbReference type="RefSeq" id="WP_283434635.1">
    <property type="nucleotide sequence ID" value="NZ_FXUG01000015.1"/>
</dbReference>
<dbReference type="Pfam" id="PF09334">
    <property type="entry name" value="tRNA-synt_1g"/>
    <property type="match status" value="1"/>
</dbReference>
<dbReference type="EMBL" id="FXUG01000015">
    <property type="protein sequence ID" value="SMP72600.1"/>
    <property type="molecule type" value="Genomic_DNA"/>
</dbReference>
<evidence type="ECO:0000256" key="7">
    <source>
        <dbReference type="ARBA" id="ARBA00023146"/>
    </source>
</evidence>
<name>A0ABY1QMZ5_9BACT</name>
<evidence type="ECO:0000256" key="6">
    <source>
        <dbReference type="ARBA" id="ARBA00022917"/>
    </source>
</evidence>
<dbReference type="SUPFAM" id="SSF52374">
    <property type="entry name" value="Nucleotidylyl transferase"/>
    <property type="match status" value="1"/>
</dbReference>
<dbReference type="InterPro" id="IPR015413">
    <property type="entry name" value="Methionyl/Leucyl_tRNA_Synth"/>
</dbReference>
<keyword evidence="4 9" id="KW-0547">Nucleotide-binding</keyword>
<dbReference type="Pfam" id="PF00133">
    <property type="entry name" value="tRNA-synt_1"/>
    <property type="match status" value="1"/>
</dbReference>
<sequence length="954" mass="107235">MVRYNPTDIEPRWQAYWDKNQTYATPSLKDLPPGTKKRYVLDMFPYPSGDGLHVGHPEGYTATDIVSRFARACGECVLHPMGFDAFGLPAEEHAIKTGEHPRVQTQRNIDNFTRQLKLLGFSYDWDRVLATTDEQYFRWTQWIFTVLYDTWFDHDQQKGRPIAELSVPDEVSRQGEAAIEAYRDSKRLAYQDDALVNWCPKLGTVLANEEVVDGKSEVGGHPVKRIPLRQWMLRITDYAERLIDGLDELNWPSGIKKLQSDWIGRSTGAEVDFYLSTSADADVSTAPYEAFKRARSASGFPAKPGDDCLRVYTTRPDTLFGATYMVVAPEHPLIDKLVTPSQKDLVDAYREKASFKSDRERTDGDRAKTGVFTGTYAFNPADGRLIPVWVADYVLAGYGTGAIMAVPAHDIRDFEFAVEFDLPVIPVVDPPADHDQRDEILAGKACFAAEGLAINSGEFDGRTTDDVKSSLTATLNEDGLAEQAINYKLRDWLFSRQRFWGEPFPILHEIDSEGNPTGIKRAVPDDQLPVTLPELEDFKPHGRPEPPLAKADDDWLIVELDGKRYRRETNTMPQWAGSCWYYLRYIDPNNADVFIDPELEKQWMPVDLYVGGAEHAVLHLLYSRFWHKVLFDRGHVSVPEPFGRLVNQGMILGEVEFSGYVDEAGKPITSKNVRKDAEGNRVTKDGNPVEPVSYSEDEVQKKGEGFILKSDPSIKVDSRAFKMSKSRGNVVNPDSVVNQYGADALRLYEMFMGPLEATKPWAMNGVGGVRSFLDRAWRMMVDDGAEELALIDAVVDTPCDEDQRRVLHQTIRKVTEDTQAMSFNTAIAKMMEFTNYFTKSETRPREAMESFLILLAPYAPHLCEELWSVLGHSGSITKEAWPKWDESALTESSVEIPVQVNGKVRGKISVAPDASQDEMKEAALAADSVKQAIADKNVVKAIVIPGRMVNLVVK</sequence>